<organism evidence="1 2">
    <name type="scientific">Chamaesiphon minutus (strain ATCC 27169 / PCC 6605)</name>
    <dbReference type="NCBI Taxonomy" id="1173020"/>
    <lineage>
        <taxon>Bacteria</taxon>
        <taxon>Bacillati</taxon>
        <taxon>Cyanobacteriota</taxon>
        <taxon>Cyanophyceae</taxon>
        <taxon>Gomontiellales</taxon>
        <taxon>Chamaesiphonaceae</taxon>
        <taxon>Chamaesiphon</taxon>
    </lineage>
</organism>
<sequence>MNVRVTIEVSTPPTARNLDNLRSAASELTNNLKSIDIYAKSAHR</sequence>
<gene>
    <name evidence="1" type="ORF">Cha6605_1521</name>
</gene>
<keyword evidence="2" id="KW-1185">Reference proteome</keyword>
<dbReference type="KEGG" id="cmp:Cha6605_1521"/>
<dbReference type="Proteomes" id="UP000010366">
    <property type="component" value="Chromosome"/>
</dbReference>
<dbReference type="EMBL" id="CP003600">
    <property type="protein sequence ID" value="AFY92681.1"/>
    <property type="molecule type" value="Genomic_DNA"/>
</dbReference>
<name>K9UE23_CHAP6</name>
<evidence type="ECO:0000313" key="2">
    <source>
        <dbReference type="Proteomes" id="UP000010366"/>
    </source>
</evidence>
<accession>K9UE23</accession>
<protein>
    <submittedName>
        <fullName evidence="1">Uncharacterized protein</fullName>
    </submittedName>
</protein>
<dbReference type="AlphaFoldDB" id="K9UE23"/>
<evidence type="ECO:0000313" key="1">
    <source>
        <dbReference type="EMBL" id="AFY92681.1"/>
    </source>
</evidence>
<proteinExistence type="predicted"/>
<dbReference type="HOGENOM" id="CLU_3214073_0_0_3"/>
<reference evidence="1 2" key="1">
    <citation type="submission" date="2012-05" db="EMBL/GenBank/DDBJ databases">
        <title>Finished chromosome of genome of Chamaesiphon sp. PCC 6605.</title>
        <authorList>
            <consortium name="US DOE Joint Genome Institute"/>
            <person name="Gugger M."/>
            <person name="Coursin T."/>
            <person name="Rippka R."/>
            <person name="Tandeau De Marsac N."/>
            <person name="Huntemann M."/>
            <person name="Wei C.-L."/>
            <person name="Han J."/>
            <person name="Detter J.C."/>
            <person name="Han C."/>
            <person name="Tapia R."/>
            <person name="Chen A."/>
            <person name="Kyrpides N."/>
            <person name="Mavromatis K."/>
            <person name="Markowitz V."/>
            <person name="Szeto E."/>
            <person name="Ivanova N."/>
            <person name="Pagani I."/>
            <person name="Pati A."/>
            <person name="Goodwin L."/>
            <person name="Nordberg H.P."/>
            <person name="Cantor M.N."/>
            <person name="Hua S.X."/>
            <person name="Woyke T."/>
            <person name="Kerfeld C.A."/>
        </authorList>
    </citation>
    <scope>NUCLEOTIDE SEQUENCE [LARGE SCALE GENOMIC DNA]</scope>
    <source>
        <strain evidence="2">ATCC 27169 / PCC 6605</strain>
    </source>
</reference>